<dbReference type="KEGG" id="anp:FK178_12140"/>
<dbReference type="InterPro" id="IPR036378">
    <property type="entry name" value="FAS1_dom_sf"/>
</dbReference>
<organism evidence="3 4">
    <name type="scientific">Antarcticibacterium arcticum</name>
    <dbReference type="NCBI Taxonomy" id="2585771"/>
    <lineage>
        <taxon>Bacteria</taxon>
        <taxon>Pseudomonadati</taxon>
        <taxon>Bacteroidota</taxon>
        <taxon>Flavobacteriia</taxon>
        <taxon>Flavobacteriales</taxon>
        <taxon>Flavobacteriaceae</taxon>
        <taxon>Antarcticibacterium</taxon>
    </lineage>
</organism>
<feature type="signal peptide" evidence="1">
    <location>
        <begin position="1"/>
        <end position="21"/>
    </location>
</feature>
<dbReference type="RefSeq" id="WP_146835505.1">
    <property type="nucleotide sequence ID" value="NZ_CP042476.1"/>
</dbReference>
<dbReference type="SMART" id="SM00554">
    <property type="entry name" value="FAS1"/>
    <property type="match status" value="1"/>
</dbReference>
<dbReference type="OrthoDB" id="1119934at2"/>
<evidence type="ECO:0000259" key="2">
    <source>
        <dbReference type="PROSITE" id="PS50213"/>
    </source>
</evidence>
<accession>A0A5B8YNJ3</accession>
<sequence length="211" mass="22737">MKNYLLMILKAGRAFKFVLLAAFSLLLFSCSTEETNTMDEPTVYDLLTNTNSKARSGNVAPGDDPIALIAINGGFDELVAALSFVDAELNAGLVNLFLNGKDQYTVFAPTNAAFYELYDTLGVEGVEELDASLVLNVLLYHVAEGRRGSNSVVPPRQTRSIETLLGTSFMVDKDANIQAIGNTANFEAIDISASNGIIHVIDSVLLPIELN</sequence>
<dbReference type="InterPro" id="IPR000782">
    <property type="entry name" value="FAS1_domain"/>
</dbReference>
<dbReference type="AlphaFoldDB" id="A0A5B8YNJ3"/>
<dbReference type="PANTHER" id="PTHR10900:SF77">
    <property type="entry name" value="FI19380P1"/>
    <property type="match status" value="1"/>
</dbReference>
<dbReference type="PROSITE" id="PS51257">
    <property type="entry name" value="PROKAR_LIPOPROTEIN"/>
    <property type="match status" value="1"/>
</dbReference>
<evidence type="ECO:0000313" key="3">
    <source>
        <dbReference type="EMBL" id="QED38417.1"/>
    </source>
</evidence>
<feature type="chain" id="PRO_5022882906" evidence="1">
    <location>
        <begin position="22"/>
        <end position="211"/>
    </location>
</feature>
<dbReference type="Proteomes" id="UP000321954">
    <property type="component" value="Chromosome"/>
</dbReference>
<dbReference type="Pfam" id="PF02469">
    <property type="entry name" value="Fasciclin"/>
    <property type="match status" value="1"/>
</dbReference>
<evidence type="ECO:0000256" key="1">
    <source>
        <dbReference type="SAM" id="SignalP"/>
    </source>
</evidence>
<dbReference type="PANTHER" id="PTHR10900">
    <property type="entry name" value="PERIOSTIN-RELATED"/>
    <property type="match status" value="1"/>
</dbReference>
<evidence type="ECO:0000313" key="4">
    <source>
        <dbReference type="Proteomes" id="UP000321954"/>
    </source>
</evidence>
<dbReference type="Gene3D" id="2.30.180.10">
    <property type="entry name" value="FAS1 domain"/>
    <property type="match status" value="1"/>
</dbReference>
<keyword evidence="1" id="KW-0732">Signal</keyword>
<gene>
    <name evidence="3" type="ORF">FK178_12140</name>
</gene>
<protein>
    <submittedName>
        <fullName evidence="3">Fasciclin domain-containing protein</fullName>
    </submittedName>
</protein>
<keyword evidence="4" id="KW-1185">Reference proteome</keyword>
<dbReference type="InterPro" id="IPR050904">
    <property type="entry name" value="Adhesion/Biosynth-related"/>
</dbReference>
<name>A0A5B8YNJ3_9FLAO</name>
<dbReference type="SUPFAM" id="SSF82153">
    <property type="entry name" value="FAS1 domain"/>
    <property type="match status" value="1"/>
</dbReference>
<dbReference type="EMBL" id="CP042476">
    <property type="protein sequence ID" value="QED38417.1"/>
    <property type="molecule type" value="Genomic_DNA"/>
</dbReference>
<feature type="domain" description="FAS1" evidence="2">
    <location>
        <begin position="62"/>
        <end position="205"/>
    </location>
</feature>
<reference evidence="3 4" key="1">
    <citation type="submission" date="2019-08" db="EMBL/GenBank/DDBJ databases">
        <title>Antarcticibacterium arcticum sp. nov., a bacterium isolated from marine sediment of the Canadian Beaufort Sea.</title>
        <authorList>
            <person name="Lee Y.M."/>
            <person name="Baek K."/>
            <person name="Lee D.-H."/>
            <person name="Shin S.C."/>
            <person name="Jin Y.K."/>
            <person name="Park Y."/>
        </authorList>
    </citation>
    <scope>NUCLEOTIDE SEQUENCE [LARGE SCALE GENOMIC DNA]</scope>
    <source>
        <strain evidence="3 4">PAMC 28998</strain>
    </source>
</reference>
<proteinExistence type="predicted"/>
<dbReference type="PROSITE" id="PS50213">
    <property type="entry name" value="FAS1"/>
    <property type="match status" value="1"/>
</dbReference>